<dbReference type="EMBL" id="CAQJ01000101">
    <property type="protein sequence ID" value="CCQ92006.1"/>
    <property type="molecule type" value="Genomic_DNA"/>
</dbReference>
<keyword evidence="4 7" id="KW-0812">Transmembrane</keyword>
<evidence type="ECO:0000256" key="1">
    <source>
        <dbReference type="ARBA" id="ARBA00004651"/>
    </source>
</evidence>
<dbReference type="InParanoid" id="M1ZEJ7"/>
<comment type="subcellular location">
    <subcellularLocation>
        <location evidence="1">Cell membrane</location>
        <topology evidence="1">Multi-pass membrane protein</topology>
    </subcellularLocation>
</comment>
<comment type="similarity">
    <text evidence="2">Belongs to the DoxX family.</text>
</comment>
<organism evidence="8 9">
    <name type="scientific">Nitrospina gracilis (strain 3/211)</name>
    <dbReference type="NCBI Taxonomy" id="1266370"/>
    <lineage>
        <taxon>Bacteria</taxon>
        <taxon>Pseudomonadati</taxon>
        <taxon>Nitrospinota/Tectimicrobiota group</taxon>
        <taxon>Nitrospinota</taxon>
        <taxon>Nitrospinia</taxon>
        <taxon>Nitrospinales</taxon>
        <taxon>Nitrospinaceae</taxon>
        <taxon>Nitrospina</taxon>
    </lineage>
</organism>
<keyword evidence="5 7" id="KW-1133">Transmembrane helix</keyword>
<dbReference type="InterPro" id="IPR051907">
    <property type="entry name" value="DoxX-like_oxidoreductase"/>
</dbReference>
<dbReference type="GO" id="GO:0005886">
    <property type="term" value="C:plasma membrane"/>
    <property type="evidence" value="ECO:0007669"/>
    <property type="project" value="UniProtKB-SubCell"/>
</dbReference>
<evidence type="ECO:0000256" key="6">
    <source>
        <dbReference type="ARBA" id="ARBA00023136"/>
    </source>
</evidence>
<evidence type="ECO:0000313" key="9">
    <source>
        <dbReference type="Proteomes" id="UP000011704"/>
    </source>
</evidence>
<evidence type="ECO:0000256" key="7">
    <source>
        <dbReference type="SAM" id="Phobius"/>
    </source>
</evidence>
<reference evidence="8 9" key="1">
    <citation type="journal article" date="2013" name="Front. Microbiol.">
        <title>The genome of Nitrospina gracilis illuminates the metabolism and evolution of the major marine nitrite oxidizer.</title>
        <authorList>
            <person name="Luecker S."/>
            <person name="Nowka B."/>
            <person name="Rattei T."/>
            <person name="Spieck E."/>
            <person name="and Daims H."/>
        </authorList>
    </citation>
    <scope>NUCLEOTIDE SEQUENCE [LARGE SCALE GENOMIC DNA]</scope>
    <source>
        <strain evidence="8 9">3/211</strain>
    </source>
</reference>
<dbReference type="STRING" id="1266370.NITGR_910055"/>
<dbReference type="HOGENOM" id="CLU_058421_3_4_0"/>
<keyword evidence="9" id="KW-1185">Reference proteome</keyword>
<evidence type="ECO:0000256" key="2">
    <source>
        <dbReference type="ARBA" id="ARBA00006679"/>
    </source>
</evidence>
<evidence type="ECO:0000256" key="5">
    <source>
        <dbReference type="ARBA" id="ARBA00022989"/>
    </source>
</evidence>
<dbReference type="Proteomes" id="UP000011704">
    <property type="component" value="Unassembled WGS sequence"/>
</dbReference>
<keyword evidence="3" id="KW-1003">Cell membrane</keyword>
<name>M1ZEJ7_NITG3</name>
<proteinExistence type="inferred from homology"/>
<evidence type="ECO:0000256" key="4">
    <source>
        <dbReference type="ARBA" id="ARBA00022692"/>
    </source>
</evidence>
<dbReference type="PANTHER" id="PTHR33452:SF1">
    <property type="entry name" value="INNER MEMBRANE PROTEIN YPHA-RELATED"/>
    <property type="match status" value="1"/>
</dbReference>
<dbReference type="PANTHER" id="PTHR33452">
    <property type="entry name" value="OXIDOREDUCTASE CATD-RELATED"/>
    <property type="match status" value="1"/>
</dbReference>
<dbReference type="RefSeq" id="WP_005011432.1">
    <property type="nucleotide sequence ID" value="NZ_HG422173.1"/>
</dbReference>
<feature type="transmembrane region" description="Helical" evidence="7">
    <location>
        <begin position="12"/>
        <end position="30"/>
    </location>
</feature>
<sequence>MKLIPKIPFSYPEIGLLILRVAVGVVFVYHGSMKLFGPGGVSGFAGTLAQLGVPTPGINAWLATLAEFLGGMALIFGVYARWATLPLIFVMLVAILTVHGPNGFSMRNNGFEYQFTLIAALAAIFLTRSEKWHIKQ</sequence>
<comment type="caution">
    <text evidence="8">The sequence shown here is derived from an EMBL/GenBank/DDBJ whole genome shotgun (WGS) entry which is preliminary data.</text>
</comment>
<keyword evidence="6 7" id="KW-0472">Membrane</keyword>
<protein>
    <submittedName>
        <fullName evidence="8">Putative membrane protein</fullName>
    </submittedName>
</protein>
<dbReference type="Pfam" id="PF07681">
    <property type="entry name" value="DoxX"/>
    <property type="match status" value="1"/>
</dbReference>
<feature type="transmembrane region" description="Helical" evidence="7">
    <location>
        <begin position="110"/>
        <end position="127"/>
    </location>
</feature>
<evidence type="ECO:0000313" key="8">
    <source>
        <dbReference type="EMBL" id="CCQ92006.1"/>
    </source>
</evidence>
<gene>
    <name evidence="8" type="ORF">NITGR_910055</name>
</gene>
<dbReference type="AlphaFoldDB" id="M1ZEJ7"/>
<accession>M1ZEJ7</accession>
<evidence type="ECO:0000256" key="3">
    <source>
        <dbReference type="ARBA" id="ARBA00022475"/>
    </source>
</evidence>
<dbReference type="InterPro" id="IPR032808">
    <property type="entry name" value="DoxX"/>
</dbReference>